<dbReference type="SMART" id="SM00342">
    <property type="entry name" value="HTH_ARAC"/>
    <property type="match status" value="1"/>
</dbReference>
<name>A0A838XLY6_9HYPH</name>
<keyword evidence="6" id="KW-1185">Reference proteome</keyword>
<accession>A0A838XLY6</accession>
<dbReference type="PROSITE" id="PS01124">
    <property type="entry name" value="HTH_ARAC_FAMILY_2"/>
    <property type="match status" value="1"/>
</dbReference>
<reference evidence="5 6" key="2">
    <citation type="submission" date="2020-08" db="EMBL/GenBank/DDBJ databases">
        <title>Stappia taiwanensis sp. nov., isolated from a coastal thermal spring.</title>
        <authorList>
            <person name="Kampfer P."/>
        </authorList>
    </citation>
    <scope>NUCLEOTIDE SEQUENCE [LARGE SCALE GENOMIC DNA]</scope>
    <source>
        <strain evidence="5 6">DSM 23284</strain>
    </source>
</reference>
<evidence type="ECO:0000313" key="5">
    <source>
        <dbReference type="EMBL" id="MBA4611132.1"/>
    </source>
</evidence>
<dbReference type="Pfam" id="PF02311">
    <property type="entry name" value="AraC_binding"/>
    <property type="match status" value="1"/>
</dbReference>
<dbReference type="InterPro" id="IPR003313">
    <property type="entry name" value="AraC-bd"/>
</dbReference>
<gene>
    <name evidence="5" type="ORF">H1W37_05695</name>
</gene>
<proteinExistence type="predicted"/>
<comment type="caution">
    <text evidence="5">The sequence shown here is derived from an EMBL/GenBank/DDBJ whole genome shotgun (WGS) entry which is preliminary data.</text>
</comment>
<dbReference type="GO" id="GO:0043565">
    <property type="term" value="F:sequence-specific DNA binding"/>
    <property type="evidence" value="ECO:0007669"/>
    <property type="project" value="InterPro"/>
</dbReference>
<dbReference type="InterPro" id="IPR018060">
    <property type="entry name" value="HTH_AraC"/>
</dbReference>
<evidence type="ECO:0000313" key="6">
    <source>
        <dbReference type="Proteomes" id="UP000559404"/>
    </source>
</evidence>
<evidence type="ECO:0000259" key="4">
    <source>
        <dbReference type="PROSITE" id="PS01124"/>
    </source>
</evidence>
<dbReference type="EMBL" id="JACEON010000004">
    <property type="protein sequence ID" value="MBA4611132.1"/>
    <property type="molecule type" value="Genomic_DNA"/>
</dbReference>
<dbReference type="Proteomes" id="UP000559404">
    <property type="component" value="Unassembled WGS sequence"/>
</dbReference>
<keyword evidence="3" id="KW-0804">Transcription</keyword>
<dbReference type="Pfam" id="PF12833">
    <property type="entry name" value="HTH_18"/>
    <property type="match status" value="1"/>
</dbReference>
<evidence type="ECO:0000256" key="3">
    <source>
        <dbReference type="ARBA" id="ARBA00023163"/>
    </source>
</evidence>
<dbReference type="AlphaFoldDB" id="A0A838XLY6"/>
<dbReference type="Gene3D" id="1.10.10.60">
    <property type="entry name" value="Homeodomain-like"/>
    <property type="match status" value="2"/>
</dbReference>
<dbReference type="RefSeq" id="WP_181759331.1">
    <property type="nucleotide sequence ID" value="NZ_BMCR01000002.1"/>
</dbReference>
<dbReference type="SUPFAM" id="SSF46689">
    <property type="entry name" value="Homeodomain-like"/>
    <property type="match status" value="1"/>
</dbReference>
<reference evidence="5 6" key="1">
    <citation type="submission" date="2020-07" db="EMBL/GenBank/DDBJ databases">
        <authorList>
            <person name="Li M."/>
        </authorList>
    </citation>
    <scope>NUCLEOTIDE SEQUENCE [LARGE SCALE GENOMIC DNA]</scope>
    <source>
        <strain evidence="5 6">DSM 23284</strain>
    </source>
</reference>
<dbReference type="CDD" id="cd06124">
    <property type="entry name" value="cupin_NimR-like_N"/>
    <property type="match status" value="1"/>
</dbReference>
<protein>
    <submittedName>
        <fullName evidence="5">Helix-turn-helix transcriptional regulator</fullName>
    </submittedName>
</protein>
<sequence>MVWLAQDSQFDPDSVCQPVFGIAARDLSHHDSGLHAHRVAQLLFARRGCMTITLEAKLCLLPPTRAVWIPAGLVHRAQMRTAVDYRSVYFRPPFAQDMPSQIEVFEVSDVLQATLERIAVAPLDVDWTMGAARNLLAVCMDEIRRAPRVPTLLPLPSDPRLARLDTASLPPSLGQLASDVGAGEKTIGRIFRRETGMSYQEWRQQWRLLKAYELLSAGTSISCVSQELGFAGDSAFISFFKHAAGVTPKRYVRSLNPGANAAATQETGAF</sequence>
<dbReference type="PANTHER" id="PTHR11019:SF159">
    <property type="entry name" value="TRANSCRIPTIONAL REGULATOR-RELATED"/>
    <property type="match status" value="1"/>
</dbReference>
<evidence type="ECO:0000256" key="1">
    <source>
        <dbReference type="ARBA" id="ARBA00023015"/>
    </source>
</evidence>
<keyword evidence="1" id="KW-0805">Transcription regulation</keyword>
<evidence type="ECO:0000256" key="2">
    <source>
        <dbReference type="ARBA" id="ARBA00023125"/>
    </source>
</evidence>
<dbReference type="PANTHER" id="PTHR11019">
    <property type="entry name" value="HTH-TYPE TRANSCRIPTIONAL REGULATOR NIMR"/>
    <property type="match status" value="1"/>
</dbReference>
<keyword evidence="2" id="KW-0238">DNA-binding</keyword>
<dbReference type="SUPFAM" id="SSF51182">
    <property type="entry name" value="RmlC-like cupins"/>
    <property type="match status" value="1"/>
</dbReference>
<feature type="domain" description="HTH araC/xylS-type" evidence="4">
    <location>
        <begin position="172"/>
        <end position="254"/>
    </location>
</feature>
<dbReference type="GO" id="GO:0003700">
    <property type="term" value="F:DNA-binding transcription factor activity"/>
    <property type="evidence" value="ECO:0007669"/>
    <property type="project" value="InterPro"/>
</dbReference>
<dbReference type="InterPro" id="IPR011051">
    <property type="entry name" value="RmlC_Cupin_sf"/>
</dbReference>
<organism evidence="5 6">
    <name type="scientific">Stappia taiwanensis</name>
    <dbReference type="NCBI Taxonomy" id="992267"/>
    <lineage>
        <taxon>Bacteria</taxon>
        <taxon>Pseudomonadati</taxon>
        <taxon>Pseudomonadota</taxon>
        <taxon>Alphaproteobacteria</taxon>
        <taxon>Hyphomicrobiales</taxon>
        <taxon>Stappiaceae</taxon>
        <taxon>Stappia</taxon>
    </lineage>
</organism>
<dbReference type="InterPro" id="IPR009057">
    <property type="entry name" value="Homeodomain-like_sf"/>
</dbReference>